<dbReference type="PANTHER" id="PTHR30157">
    <property type="entry name" value="FERRIC REDUCTASE, NADPH-DEPENDENT"/>
    <property type="match status" value="1"/>
</dbReference>
<comment type="caution">
    <text evidence="2">The sequence shown here is derived from an EMBL/GenBank/DDBJ whole genome shotgun (WGS) entry which is preliminary data.</text>
</comment>
<dbReference type="AlphaFoldDB" id="A0A941B007"/>
<proteinExistence type="predicted"/>
<dbReference type="GO" id="GO:0016491">
    <property type="term" value="F:oxidoreductase activity"/>
    <property type="evidence" value="ECO:0007669"/>
    <property type="project" value="InterPro"/>
</dbReference>
<protein>
    <submittedName>
        <fullName evidence="2">Siderophore-interacting protein</fullName>
    </submittedName>
</protein>
<evidence type="ECO:0000313" key="2">
    <source>
        <dbReference type="EMBL" id="MBQ0826121.1"/>
    </source>
</evidence>
<dbReference type="InterPro" id="IPR013113">
    <property type="entry name" value="SIP_FAD-bd"/>
</dbReference>
<gene>
    <name evidence="2" type="ORF">J5Y05_06330</name>
</gene>
<organism evidence="2 3">
    <name type="scientific">Streptomyces tagetis</name>
    <dbReference type="NCBI Taxonomy" id="2820809"/>
    <lineage>
        <taxon>Bacteria</taxon>
        <taxon>Bacillati</taxon>
        <taxon>Actinomycetota</taxon>
        <taxon>Actinomycetes</taxon>
        <taxon>Kitasatosporales</taxon>
        <taxon>Streptomycetaceae</taxon>
        <taxon>Streptomyces</taxon>
    </lineage>
</organism>
<dbReference type="RefSeq" id="WP_210868919.1">
    <property type="nucleotide sequence ID" value="NZ_JAGPNL010000001.1"/>
</dbReference>
<dbReference type="EMBL" id="JAGPNL010000001">
    <property type="protein sequence ID" value="MBQ0826121.1"/>
    <property type="molecule type" value="Genomic_DNA"/>
</dbReference>
<dbReference type="CDD" id="cd06193">
    <property type="entry name" value="siderophore_interacting"/>
    <property type="match status" value="1"/>
</dbReference>
<dbReference type="InterPro" id="IPR039374">
    <property type="entry name" value="SIP_fam"/>
</dbReference>
<reference evidence="2" key="1">
    <citation type="submission" date="2021-04" db="EMBL/GenBank/DDBJ databases">
        <title>Genome seq and assembly of Streptomyces sp. RG38.</title>
        <authorList>
            <person name="Chhetri G."/>
        </authorList>
    </citation>
    <scope>NUCLEOTIDE SEQUENCE</scope>
    <source>
        <strain evidence="2">RG38</strain>
    </source>
</reference>
<dbReference type="PROSITE" id="PS51384">
    <property type="entry name" value="FAD_FR"/>
    <property type="match status" value="1"/>
</dbReference>
<name>A0A941B007_9ACTN</name>
<evidence type="ECO:0000259" key="1">
    <source>
        <dbReference type="PROSITE" id="PS51384"/>
    </source>
</evidence>
<dbReference type="Gene3D" id="2.40.30.10">
    <property type="entry name" value="Translation factors"/>
    <property type="match status" value="1"/>
</dbReference>
<keyword evidence="3" id="KW-1185">Reference proteome</keyword>
<sequence>MAKRGVNGVITRAYGARDHEATVTGTELLAPHFLRVRMASPTLLQDAVVAPAAYLRFWMPDPDDPEIEHQRGYTLAEADPATGEFAVDFVLHEPAGPASTWARRAEPGTTVRVTSLGSTRRLSAARQ</sequence>
<dbReference type="SUPFAM" id="SSF63380">
    <property type="entry name" value="Riboflavin synthase domain-like"/>
    <property type="match status" value="1"/>
</dbReference>
<dbReference type="InterPro" id="IPR017927">
    <property type="entry name" value="FAD-bd_FR_type"/>
</dbReference>
<evidence type="ECO:0000313" key="3">
    <source>
        <dbReference type="Proteomes" id="UP000677875"/>
    </source>
</evidence>
<feature type="domain" description="FAD-binding FR-type" evidence="1">
    <location>
        <begin position="16"/>
        <end position="125"/>
    </location>
</feature>
<dbReference type="Proteomes" id="UP000677875">
    <property type="component" value="Unassembled WGS sequence"/>
</dbReference>
<dbReference type="Pfam" id="PF08021">
    <property type="entry name" value="FAD_binding_9"/>
    <property type="match status" value="1"/>
</dbReference>
<dbReference type="InterPro" id="IPR017938">
    <property type="entry name" value="Riboflavin_synthase-like_b-brl"/>
</dbReference>
<dbReference type="PANTHER" id="PTHR30157:SF0">
    <property type="entry name" value="NADPH-DEPENDENT FERRIC-CHELATE REDUCTASE"/>
    <property type="match status" value="1"/>
</dbReference>
<accession>A0A941B007</accession>